<feature type="domain" description="G-protein coupled receptors family 1 profile" evidence="11">
    <location>
        <begin position="41"/>
        <end position="297"/>
    </location>
</feature>
<keyword evidence="2" id="KW-1003">Cell membrane</keyword>
<dbReference type="GO" id="GO:0005886">
    <property type="term" value="C:plasma membrane"/>
    <property type="evidence" value="ECO:0007669"/>
    <property type="project" value="UniProtKB-SubCell"/>
</dbReference>
<proteinExistence type="inferred from homology"/>
<gene>
    <name evidence="12" type="primary">P2RY13</name>
</gene>
<keyword evidence="4 10" id="KW-1133">Transmembrane helix</keyword>
<evidence type="ECO:0000256" key="6">
    <source>
        <dbReference type="ARBA" id="ARBA00023136"/>
    </source>
</evidence>
<dbReference type="SUPFAM" id="SSF81321">
    <property type="entry name" value="Family A G protein-coupled receptor-like"/>
    <property type="match status" value="1"/>
</dbReference>
<evidence type="ECO:0000256" key="1">
    <source>
        <dbReference type="ARBA" id="ARBA00004651"/>
    </source>
</evidence>
<feature type="transmembrane region" description="Helical" evidence="10">
    <location>
        <begin position="25"/>
        <end position="48"/>
    </location>
</feature>
<organism evidence="12 13">
    <name type="scientific">Nothobranchius furzeri</name>
    <name type="common">Turquoise killifish</name>
    <dbReference type="NCBI Taxonomy" id="105023"/>
    <lineage>
        <taxon>Eukaryota</taxon>
        <taxon>Metazoa</taxon>
        <taxon>Chordata</taxon>
        <taxon>Craniata</taxon>
        <taxon>Vertebrata</taxon>
        <taxon>Euteleostomi</taxon>
        <taxon>Actinopterygii</taxon>
        <taxon>Neopterygii</taxon>
        <taxon>Teleostei</taxon>
        <taxon>Neoteleostei</taxon>
        <taxon>Acanthomorphata</taxon>
        <taxon>Ovalentaria</taxon>
        <taxon>Atherinomorphae</taxon>
        <taxon>Cyprinodontiformes</taxon>
        <taxon>Nothobranchiidae</taxon>
        <taxon>Nothobranchius</taxon>
    </lineage>
</organism>
<dbReference type="PRINTS" id="PR01655">
    <property type="entry name" value="UDPGLUCOSER"/>
</dbReference>
<evidence type="ECO:0000259" key="11">
    <source>
        <dbReference type="PROSITE" id="PS50262"/>
    </source>
</evidence>
<reference evidence="12" key="1">
    <citation type="submission" date="2014-08" db="EMBL/GenBank/DDBJ databases">
        <authorList>
            <person name="Senf B."/>
            <person name="Petzold A."/>
            <person name="Downie B.R."/>
            <person name="Koch P."/>
            <person name="Platzer M."/>
        </authorList>
    </citation>
    <scope>NUCLEOTIDE SEQUENCE [LARGE SCALE GENOMIC DNA]</scope>
    <source>
        <strain evidence="12">GRZ</strain>
    </source>
</reference>
<protein>
    <submittedName>
        <fullName evidence="12">Purinergic receptor P2Y13</fullName>
    </submittedName>
</protein>
<evidence type="ECO:0000256" key="2">
    <source>
        <dbReference type="ARBA" id="ARBA00022475"/>
    </source>
</evidence>
<dbReference type="Proteomes" id="UP000694548">
    <property type="component" value="Chromosome sgr08"/>
</dbReference>
<evidence type="ECO:0000256" key="7">
    <source>
        <dbReference type="ARBA" id="ARBA00023170"/>
    </source>
</evidence>
<evidence type="ECO:0000313" key="12">
    <source>
        <dbReference type="Ensembl" id="ENSNFUP00015036736.1"/>
    </source>
</evidence>
<dbReference type="InterPro" id="IPR000276">
    <property type="entry name" value="GPCR_Rhodpsn"/>
</dbReference>
<dbReference type="Ensembl" id="ENSNFUT00015038353.1">
    <property type="protein sequence ID" value="ENSNFUP00015036736.1"/>
    <property type="gene ID" value="ENSNFUG00015017787.1"/>
</dbReference>
<evidence type="ECO:0000256" key="5">
    <source>
        <dbReference type="ARBA" id="ARBA00023040"/>
    </source>
</evidence>
<dbReference type="PRINTS" id="PR01157">
    <property type="entry name" value="P2YPURNOCPTR"/>
</dbReference>
<dbReference type="PROSITE" id="PS50262">
    <property type="entry name" value="G_PROTEIN_RECEP_F1_2"/>
    <property type="match status" value="1"/>
</dbReference>
<feature type="transmembrane region" description="Helical" evidence="10">
    <location>
        <begin position="281"/>
        <end position="300"/>
    </location>
</feature>
<dbReference type="GO" id="GO:0045028">
    <property type="term" value="F:G protein-coupled purinergic nucleotide receptor activity"/>
    <property type="evidence" value="ECO:0007669"/>
    <property type="project" value="InterPro"/>
</dbReference>
<keyword evidence="6 10" id="KW-0472">Membrane</keyword>
<dbReference type="AlphaFoldDB" id="A0A8C6P0Z5"/>
<keyword evidence="13" id="KW-1185">Reference proteome</keyword>
<evidence type="ECO:0000256" key="4">
    <source>
        <dbReference type="ARBA" id="ARBA00022989"/>
    </source>
</evidence>
<accession>A0A8C6P0Z5</accession>
<evidence type="ECO:0000256" key="9">
    <source>
        <dbReference type="RuleBase" id="RU000688"/>
    </source>
</evidence>
<feature type="transmembrane region" description="Helical" evidence="10">
    <location>
        <begin position="238"/>
        <end position="261"/>
    </location>
</feature>
<name>A0A8C6P0Z5_NOTFU</name>
<comment type="similarity">
    <text evidence="9">Belongs to the G-protein coupled receptor 1 family.</text>
</comment>
<evidence type="ECO:0000256" key="10">
    <source>
        <dbReference type="SAM" id="Phobius"/>
    </source>
</evidence>
<reference evidence="12" key="2">
    <citation type="submission" date="2025-08" db="UniProtKB">
        <authorList>
            <consortium name="Ensembl"/>
        </authorList>
    </citation>
    <scope>IDENTIFICATION</scope>
</reference>
<dbReference type="Gene3D" id="1.20.1070.10">
    <property type="entry name" value="Rhodopsin 7-helix transmembrane proteins"/>
    <property type="match status" value="1"/>
</dbReference>
<reference evidence="12" key="3">
    <citation type="submission" date="2025-09" db="UniProtKB">
        <authorList>
            <consortium name="Ensembl"/>
        </authorList>
    </citation>
    <scope>IDENTIFICATION</scope>
</reference>
<comment type="subcellular location">
    <subcellularLocation>
        <location evidence="1">Cell membrane</location>
        <topology evidence="1">Multi-pass membrane protein</topology>
    </subcellularLocation>
</comment>
<keyword evidence="7 9" id="KW-0675">Receptor</keyword>
<dbReference type="PROSITE" id="PS00237">
    <property type="entry name" value="G_PROTEIN_RECEP_F1_1"/>
    <property type="match status" value="1"/>
</dbReference>
<dbReference type="PANTHER" id="PTHR24233:SF10">
    <property type="entry name" value="P2Y PURINOCEPTOR 13"/>
    <property type="match status" value="1"/>
</dbReference>
<keyword evidence="8 9" id="KW-0807">Transducer</keyword>
<dbReference type="InterPro" id="IPR005466">
    <property type="entry name" value="P2Y14_rcpt"/>
</dbReference>
<feature type="transmembrane region" description="Helical" evidence="10">
    <location>
        <begin position="196"/>
        <end position="217"/>
    </location>
</feature>
<evidence type="ECO:0000256" key="3">
    <source>
        <dbReference type="ARBA" id="ARBA00022692"/>
    </source>
</evidence>
<dbReference type="GeneTree" id="ENSGT01110000267167"/>
<dbReference type="Pfam" id="PF00001">
    <property type="entry name" value="7tm_1"/>
    <property type="match status" value="1"/>
</dbReference>
<keyword evidence="5 9" id="KW-0297">G-protein coupled receptor</keyword>
<keyword evidence="3 9" id="KW-0812">Transmembrane</keyword>
<feature type="transmembrane region" description="Helical" evidence="10">
    <location>
        <begin position="101"/>
        <end position="119"/>
    </location>
</feature>
<feature type="transmembrane region" description="Helical" evidence="10">
    <location>
        <begin position="60"/>
        <end position="81"/>
    </location>
</feature>
<evidence type="ECO:0000313" key="13">
    <source>
        <dbReference type="Proteomes" id="UP000694548"/>
    </source>
</evidence>
<dbReference type="PANTHER" id="PTHR24233">
    <property type="entry name" value="P2Y PURINOCEPTOR-RELATED G-PROTEIN COUPLED RECEPTOR"/>
    <property type="match status" value="1"/>
</dbReference>
<dbReference type="InterPro" id="IPR017452">
    <property type="entry name" value="GPCR_Rhodpsn_7TM"/>
</dbReference>
<evidence type="ECO:0000256" key="8">
    <source>
        <dbReference type="ARBA" id="ARBA00023224"/>
    </source>
</evidence>
<dbReference type="PRINTS" id="PR00237">
    <property type="entry name" value="GPCRRHODOPSN"/>
</dbReference>
<feature type="transmembrane region" description="Helical" evidence="10">
    <location>
        <begin position="139"/>
        <end position="161"/>
    </location>
</feature>
<sequence>MKIRVMRAWLENECEATGSSLETHVVVACLFLVLFPVALLLNGVALWVSLHLQSLSTFIVYLKNLLMADLLMTMTMPLIAASMLPGATSELKVFNCRYAGVVFYTSMYTSITLMGLISLDRFFKIVQPCGKVLGQNVMFSVIMCSVVWVALFGGTAFPHFILTDQAPNNRSASFCMALKSPAGTALHSYVVALMELLFWLVCSLVVFCYSCITMKVLQSFRNSGSNNRQGKKKTNRRVFLILLVFFVCFVPLHFLRIPYTLYQIFHISVCRQKWVLILHKFSVWVASSNAILDPFLYIYLCKDYREKLIDLMKGCGIDVQHES</sequence>